<dbReference type="OrthoDB" id="2668416at2759"/>
<accession>A0A8K0CJT6</accession>
<proteinExistence type="predicted"/>
<feature type="non-terminal residue" evidence="1">
    <location>
        <position position="1"/>
    </location>
</feature>
<dbReference type="AlphaFoldDB" id="A0A8K0CJT6"/>
<protein>
    <submittedName>
        <fullName evidence="1">Uncharacterized protein</fullName>
    </submittedName>
</protein>
<evidence type="ECO:0000313" key="1">
    <source>
        <dbReference type="EMBL" id="KAF2885217.1"/>
    </source>
</evidence>
<organism evidence="1 2">
    <name type="scientific">Ignelater luminosus</name>
    <name type="common">Cucubano</name>
    <name type="synonym">Pyrophorus luminosus</name>
    <dbReference type="NCBI Taxonomy" id="2038154"/>
    <lineage>
        <taxon>Eukaryota</taxon>
        <taxon>Metazoa</taxon>
        <taxon>Ecdysozoa</taxon>
        <taxon>Arthropoda</taxon>
        <taxon>Hexapoda</taxon>
        <taxon>Insecta</taxon>
        <taxon>Pterygota</taxon>
        <taxon>Neoptera</taxon>
        <taxon>Endopterygota</taxon>
        <taxon>Coleoptera</taxon>
        <taxon>Polyphaga</taxon>
        <taxon>Elateriformia</taxon>
        <taxon>Elateroidea</taxon>
        <taxon>Elateridae</taxon>
        <taxon>Agrypninae</taxon>
        <taxon>Pyrophorini</taxon>
        <taxon>Ignelater</taxon>
    </lineage>
</organism>
<reference evidence="1" key="1">
    <citation type="submission" date="2019-08" db="EMBL/GenBank/DDBJ databases">
        <title>The genome of the North American firefly Photinus pyralis.</title>
        <authorList>
            <consortium name="Photinus pyralis genome working group"/>
            <person name="Fallon T.R."/>
            <person name="Sander Lower S.E."/>
            <person name="Weng J.-K."/>
        </authorList>
    </citation>
    <scope>NUCLEOTIDE SEQUENCE</scope>
    <source>
        <strain evidence="1">TRF0915ILg1</strain>
        <tissue evidence="1">Whole body</tissue>
    </source>
</reference>
<dbReference type="Proteomes" id="UP000801492">
    <property type="component" value="Unassembled WGS sequence"/>
</dbReference>
<dbReference type="EMBL" id="VTPC01089976">
    <property type="protein sequence ID" value="KAF2885217.1"/>
    <property type="molecule type" value="Genomic_DNA"/>
</dbReference>
<sequence length="104" mass="12000">MGMDTYMDLLSLVTPEILKKNIYMRRVITPHERLIATLRFLATGRSYRDLEFTTPVSKQSLSCIFPKTEKDWTDISNEFETKRQFSHCIGAIDGKYVRIVPPAG</sequence>
<gene>
    <name evidence="1" type="ORF">ILUMI_20936</name>
</gene>
<keyword evidence="2" id="KW-1185">Reference proteome</keyword>
<comment type="caution">
    <text evidence="1">The sequence shown here is derived from an EMBL/GenBank/DDBJ whole genome shotgun (WGS) entry which is preliminary data.</text>
</comment>
<name>A0A8K0CJT6_IGNLU</name>
<evidence type="ECO:0000313" key="2">
    <source>
        <dbReference type="Proteomes" id="UP000801492"/>
    </source>
</evidence>